<evidence type="ECO:0000313" key="2">
    <source>
        <dbReference type="EMBL" id="EYC29859.1"/>
    </source>
</evidence>
<accession>A0A016VQJ8</accession>
<gene>
    <name evidence="2" type="primary">Acey_s0005.g2301</name>
    <name evidence="2" type="ORF">Y032_0005g2301</name>
</gene>
<keyword evidence="3" id="KW-1185">Reference proteome</keyword>
<dbReference type="Proteomes" id="UP000024635">
    <property type="component" value="Unassembled WGS sequence"/>
</dbReference>
<reference evidence="3" key="1">
    <citation type="journal article" date="2015" name="Nat. Genet.">
        <title>The genome and transcriptome of the zoonotic hookworm Ancylostoma ceylanicum identify infection-specific gene families.</title>
        <authorList>
            <person name="Schwarz E.M."/>
            <person name="Hu Y."/>
            <person name="Antoshechkin I."/>
            <person name="Miller M.M."/>
            <person name="Sternberg P.W."/>
            <person name="Aroian R.V."/>
        </authorList>
    </citation>
    <scope>NUCLEOTIDE SEQUENCE</scope>
    <source>
        <strain evidence="3">HY135</strain>
    </source>
</reference>
<organism evidence="2 3">
    <name type="scientific">Ancylostoma ceylanicum</name>
    <dbReference type="NCBI Taxonomy" id="53326"/>
    <lineage>
        <taxon>Eukaryota</taxon>
        <taxon>Metazoa</taxon>
        <taxon>Ecdysozoa</taxon>
        <taxon>Nematoda</taxon>
        <taxon>Chromadorea</taxon>
        <taxon>Rhabditida</taxon>
        <taxon>Rhabditina</taxon>
        <taxon>Rhabditomorpha</taxon>
        <taxon>Strongyloidea</taxon>
        <taxon>Ancylostomatidae</taxon>
        <taxon>Ancylostomatinae</taxon>
        <taxon>Ancylostoma</taxon>
    </lineage>
</organism>
<feature type="compositionally biased region" description="Low complexity" evidence="1">
    <location>
        <begin position="43"/>
        <end position="52"/>
    </location>
</feature>
<evidence type="ECO:0000313" key="3">
    <source>
        <dbReference type="Proteomes" id="UP000024635"/>
    </source>
</evidence>
<sequence>MCANDLYECQKANASYVVVLPTTYAPLTLPTTESSHEIERQAVSSSSSTSRTVSIPIPTEVHRAFPEIGSFGSYGKAGLAC</sequence>
<dbReference type="EMBL" id="JARK01001341">
    <property type="protein sequence ID" value="EYC29859.1"/>
    <property type="molecule type" value="Genomic_DNA"/>
</dbReference>
<feature type="region of interest" description="Disordered" evidence="1">
    <location>
        <begin position="31"/>
        <end position="52"/>
    </location>
</feature>
<evidence type="ECO:0000256" key="1">
    <source>
        <dbReference type="SAM" id="MobiDB-lite"/>
    </source>
</evidence>
<protein>
    <submittedName>
        <fullName evidence="2">Uncharacterized protein</fullName>
    </submittedName>
</protein>
<proteinExistence type="predicted"/>
<name>A0A016VQJ8_9BILA</name>
<dbReference type="AlphaFoldDB" id="A0A016VQJ8"/>
<comment type="caution">
    <text evidence="2">The sequence shown here is derived from an EMBL/GenBank/DDBJ whole genome shotgun (WGS) entry which is preliminary data.</text>
</comment>